<evidence type="ECO:0000313" key="5">
    <source>
        <dbReference type="Proteomes" id="UP000007575"/>
    </source>
</evidence>
<dbReference type="eggNOG" id="COG2304">
    <property type="taxonomic scope" value="Bacteria"/>
</dbReference>
<dbReference type="STRING" id="745776.DGo_CA0874"/>
<dbReference type="Gene3D" id="3.40.50.410">
    <property type="entry name" value="von Willebrand factor, type A domain"/>
    <property type="match status" value="1"/>
</dbReference>
<feature type="transmembrane region" description="Helical" evidence="2">
    <location>
        <begin position="457"/>
        <end position="477"/>
    </location>
</feature>
<evidence type="ECO:0000313" key="4">
    <source>
        <dbReference type="EMBL" id="AFD24801.1"/>
    </source>
</evidence>
<feature type="domain" description="VWFA" evidence="3">
    <location>
        <begin position="1"/>
        <end position="181"/>
    </location>
</feature>
<evidence type="ECO:0000256" key="1">
    <source>
        <dbReference type="SAM" id="MobiDB-lite"/>
    </source>
</evidence>
<accession>H8GYE8</accession>
<protein>
    <submittedName>
        <fullName evidence="4">von Willebrand factor, type A</fullName>
    </submittedName>
</protein>
<dbReference type="InterPro" id="IPR036465">
    <property type="entry name" value="vWFA_dom_sf"/>
</dbReference>
<dbReference type="AlphaFoldDB" id="H8GYE8"/>
<reference evidence="4 5" key="1">
    <citation type="journal article" date="2012" name="PLoS ONE">
        <title>Genome sequence and transcriptome analysis of the radioresistant bacterium Deinococcus gobiensis: insights into the extreme environmental adaptations.</title>
        <authorList>
            <person name="Yuan M."/>
            <person name="Chen M."/>
            <person name="Zhang W."/>
            <person name="Lu W."/>
            <person name="Wang J."/>
            <person name="Yang M."/>
            <person name="Zhao P."/>
            <person name="Tang R."/>
            <person name="Li X."/>
            <person name="Hao Y."/>
            <person name="Zhou Z."/>
            <person name="Zhan Y."/>
            <person name="Yu H."/>
            <person name="Teng C."/>
            <person name="Yan Y."/>
            <person name="Ping S."/>
            <person name="Wang Y."/>
            <person name="Lin M."/>
        </authorList>
    </citation>
    <scope>NUCLEOTIDE SEQUENCE [LARGE SCALE GENOMIC DNA]</scope>
    <source>
        <strain evidence="4 5">I-0</strain>
    </source>
</reference>
<evidence type="ECO:0000256" key="2">
    <source>
        <dbReference type="SAM" id="Phobius"/>
    </source>
</evidence>
<dbReference type="Pfam" id="PF13519">
    <property type="entry name" value="VWA_2"/>
    <property type="match status" value="1"/>
</dbReference>
<keyword evidence="2" id="KW-0472">Membrane</keyword>
<keyword evidence="2" id="KW-1133">Transmembrane helix</keyword>
<gene>
    <name evidence="4" type="ordered locus">DGo_CA0874</name>
</gene>
<dbReference type="PROSITE" id="PS50234">
    <property type="entry name" value="VWFA"/>
    <property type="match status" value="1"/>
</dbReference>
<dbReference type="SUPFAM" id="SSF53300">
    <property type="entry name" value="vWA-like"/>
    <property type="match status" value="1"/>
</dbReference>
<dbReference type="KEGG" id="dgo:DGo_CA0874"/>
<dbReference type="EMBL" id="CP002191">
    <property type="protein sequence ID" value="AFD24801.1"/>
    <property type="molecule type" value="Genomic_DNA"/>
</dbReference>
<feature type="region of interest" description="Disordered" evidence="1">
    <location>
        <begin position="680"/>
        <end position="706"/>
    </location>
</feature>
<dbReference type="CDD" id="cd00198">
    <property type="entry name" value="vWFA"/>
    <property type="match status" value="1"/>
</dbReference>
<proteinExistence type="predicted"/>
<dbReference type="HOGENOM" id="CLU_417821_0_0_0"/>
<dbReference type="PATRIC" id="fig|745776.4.peg.897"/>
<feature type="region of interest" description="Disordered" evidence="1">
    <location>
        <begin position="431"/>
        <end position="450"/>
    </location>
</feature>
<evidence type="ECO:0000259" key="3">
    <source>
        <dbReference type="PROSITE" id="PS50234"/>
    </source>
</evidence>
<keyword evidence="2" id="KW-0812">Transmembrane</keyword>
<dbReference type="Proteomes" id="UP000007575">
    <property type="component" value="Chromosome"/>
</dbReference>
<dbReference type="InterPro" id="IPR002035">
    <property type="entry name" value="VWF_A"/>
</dbReference>
<sequence length="706" mass="71155">MFVLDTSGSMRGIGDGQADIFGQVKASVSAYVAAAQPDRVDLVTFDGGLRTRRGYALPTDADTFARDLAALRANGSNTYLYRSLRDALSPLAGGGRYLTDVFLLTDGIDNNPRRRVSAGQALAAFRGRGPLDRLTYIALGTEIPAEAATALARSGYARGLSLPVGTVPDLTRVRGTVPATVTDPARVPAPYPDGTPLRLVGAEGGAVPTLAQAQASGGLTRLQVRGEVPQGTAALLCAESGAGTGGGGDTATAAAGTSADPLAALPPQRVLLTLNLPPQAAAPQGWLAWVRGLLGRQDGGQAVQGGSAVQVAASTPATPGWQWLNPGADRVLGPGEDTVLRYRAAPGTDLRGARLELPGDAGGAAADLTAALEAQPGASEFAVRLRRTGSGGAGQEVAARLILASGETLVLPGVTAGPLASAGQTVTLSPVGSAPTAGAPSGTGPTAAPAARPAPRWAGWVLGVALLLGLLAALALLRRRRAGAGGGGGAAPRGAAAPPHAFVAGTVPTVEGLTYKEDRTLALVMAGGELSSVPTPLGGPFDIGLLSRVPHLSGVRAEQHRDGLRLLHVPEDLDIRRGGRLLRSGDVVVPGTLLGVAMADASRAPHPPLGSLVGLGLPLSLRAEGVNVQVAGPYATHALSLPTGITDLGEAFGSPALRGLKVSVTAGRILLADLPPDLTLSRAGDPQPLRPGTYLPAQTDLGLPER</sequence>
<name>H8GYE8_DEIGI</name>
<keyword evidence="5" id="KW-1185">Reference proteome</keyword>
<organism evidence="4 5">
    <name type="scientific">Deinococcus gobiensis (strain DSM 21396 / JCM 16679 / CGMCC 1.7299 / I-0)</name>
    <dbReference type="NCBI Taxonomy" id="745776"/>
    <lineage>
        <taxon>Bacteria</taxon>
        <taxon>Thermotogati</taxon>
        <taxon>Deinococcota</taxon>
        <taxon>Deinococci</taxon>
        <taxon>Deinococcales</taxon>
        <taxon>Deinococcaceae</taxon>
        <taxon>Deinococcus</taxon>
    </lineage>
</organism>